<dbReference type="InterPro" id="IPR011074">
    <property type="entry name" value="CRAL/TRIO_N_dom"/>
</dbReference>
<dbReference type="STRING" id="1229665.N1RYU1"/>
<gene>
    <name evidence="2" type="ORF">FOC4_g10005494</name>
</gene>
<dbReference type="Gene3D" id="3.40.525.10">
    <property type="entry name" value="CRAL-TRIO lipid binding domain"/>
    <property type="match status" value="1"/>
</dbReference>
<dbReference type="InterPro" id="IPR052432">
    <property type="entry name" value="PITP/CRAL-TRIO"/>
</dbReference>
<dbReference type="PANTHER" id="PTHR46590">
    <property type="entry name" value="PHOSPHATIDYLINOSITOL TRANSFER PROTEIN CSR1-RELATED"/>
    <property type="match status" value="1"/>
</dbReference>
<evidence type="ECO:0000259" key="1">
    <source>
        <dbReference type="PROSITE" id="PS50191"/>
    </source>
</evidence>
<keyword evidence="3" id="KW-1185">Reference proteome</keyword>
<feature type="domain" description="CRAL-TRIO" evidence="1">
    <location>
        <begin position="60"/>
        <end position="219"/>
    </location>
</feature>
<dbReference type="PANTHER" id="PTHR46590:SF1">
    <property type="entry name" value="PHOSPHATIDYLINOSITOL TRANSFER PROTEIN CSR1"/>
    <property type="match status" value="1"/>
</dbReference>
<organism evidence="2 3">
    <name type="scientific">Fusarium oxysporum f. sp. cubense (strain race 4)</name>
    <name type="common">Panama disease fungus</name>
    <dbReference type="NCBI Taxonomy" id="2502994"/>
    <lineage>
        <taxon>Eukaryota</taxon>
        <taxon>Fungi</taxon>
        <taxon>Dikarya</taxon>
        <taxon>Ascomycota</taxon>
        <taxon>Pezizomycotina</taxon>
        <taxon>Sordariomycetes</taxon>
        <taxon>Hypocreomycetidae</taxon>
        <taxon>Hypocreales</taxon>
        <taxon>Nectriaceae</taxon>
        <taxon>Fusarium</taxon>
        <taxon>Fusarium oxysporum species complex</taxon>
    </lineage>
</organism>
<dbReference type="SMART" id="SM01100">
    <property type="entry name" value="CRAL_TRIO_N"/>
    <property type="match status" value="1"/>
</dbReference>
<dbReference type="Pfam" id="PF03765">
    <property type="entry name" value="CRAL_TRIO_N"/>
    <property type="match status" value="1"/>
</dbReference>
<dbReference type="AlphaFoldDB" id="N1RYU1"/>
<name>N1RYU1_FUSC4</name>
<dbReference type="Proteomes" id="UP000016929">
    <property type="component" value="Unassembled WGS sequence"/>
</dbReference>
<dbReference type="Pfam" id="PF00650">
    <property type="entry name" value="CRAL_TRIO"/>
    <property type="match status" value="1"/>
</dbReference>
<dbReference type="EMBL" id="KB726570">
    <property type="protein sequence ID" value="EMT67405.1"/>
    <property type="molecule type" value="Genomic_DNA"/>
</dbReference>
<dbReference type="SUPFAM" id="SSF46938">
    <property type="entry name" value="CRAL/TRIO N-terminal domain"/>
    <property type="match status" value="1"/>
</dbReference>
<dbReference type="SMART" id="SM00516">
    <property type="entry name" value="SEC14"/>
    <property type="match status" value="1"/>
</dbReference>
<dbReference type="InterPro" id="IPR036273">
    <property type="entry name" value="CRAL/TRIO_N_dom_sf"/>
</dbReference>
<dbReference type="SUPFAM" id="SSF52087">
    <property type="entry name" value="CRAL/TRIO domain"/>
    <property type="match status" value="1"/>
</dbReference>
<reference evidence="3" key="2">
    <citation type="journal article" date="2014" name="PLoS ONE">
        <title>Genome and Transcriptome Analysis of the Fungal Pathogen Fusarium oxysporum f. sp. cubense Causing Banana Vascular Wilt Disease.</title>
        <authorList>
            <person name="Guo L."/>
            <person name="Han L."/>
            <person name="Yang L."/>
            <person name="Zeng H."/>
            <person name="Fan D."/>
            <person name="Zhu Y."/>
            <person name="Feng Y."/>
            <person name="Wang G."/>
            <person name="Peng C."/>
            <person name="Jiang X."/>
            <person name="Zhou D."/>
            <person name="Ni P."/>
            <person name="Liang C."/>
            <person name="Liu L."/>
            <person name="Wang J."/>
            <person name="Mao C."/>
            <person name="Fang X."/>
            <person name="Peng M."/>
            <person name="Huang J."/>
        </authorList>
    </citation>
    <scope>NUCLEOTIDE SEQUENCE [LARGE SCALE GENOMIC DNA]</scope>
    <source>
        <strain evidence="3">race 4</strain>
    </source>
</reference>
<reference evidence="3" key="1">
    <citation type="submission" date="2012-09" db="EMBL/GenBank/DDBJ databases">
        <title>Genome sequencing and comparative transcriptomics of race 1 and race 4 of banana pathogen: Fusarium oxysporum f. sp. cubense.</title>
        <authorList>
            <person name="Fang X."/>
            <person name="Huang J."/>
        </authorList>
    </citation>
    <scope>NUCLEOTIDE SEQUENCE [LARGE SCALE GENOMIC DNA]</scope>
    <source>
        <strain evidence="3">race 4</strain>
    </source>
</reference>
<dbReference type="CDD" id="cd00170">
    <property type="entry name" value="SEC14"/>
    <property type="match status" value="1"/>
</dbReference>
<dbReference type="InterPro" id="IPR036865">
    <property type="entry name" value="CRAL-TRIO_dom_sf"/>
</dbReference>
<dbReference type="InterPro" id="IPR001251">
    <property type="entry name" value="CRAL-TRIO_dom"/>
</dbReference>
<evidence type="ECO:0000313" key="3">
    <source>
        <dbReference type="Proteomes" id="UP000016929"/>
    </source>
</evidence>
<dbReference type="HOGENOM" id="CLU_016665_2_0_1"/>
<sequence>MADHPDTTLLRFLRARDWDVNKAVDMFVSALNWRDERQIQKTIVGGGEAVGLKKSLTTDEESFMAQYRSGKSYVRGTDKDNYPIYVIRVRLHDPHKQSAESMEEYVLHNIETLRVMAREPQDKVCLIFDLTGFGLRNMDFHVVKFLVDILEKRYPETLSVVLVHNAPFVFWGVWTVIKHWLDPVVASKVHFTSGTKGLLKFIAKENLQKSYGGEDPWEYKYVEPVPSENERMQSEEKKIKIQIERQELIDSFNRSTVDWIGTNPDTDAGKEAHERRDELIQLLQMNYWKLDPYVRSGTYYHRAGVVNRVGGVDFKAAR</sequence>
<dbReference type="PROSITE" id="PS50191">
    <property type="entry name" value="CRAL_TRIO"/>
    <property type="match status" value="1"/>
</dbReference>
<dbReference type="PRINTS" id="PR00180">
    <property type="entry name" value="CRETINALDHBP"/>
</dbReference>
<accession>N1RYU1</accession>
<protein>
    <submittedName>
        <fullName evidence="2">CRAL-TRIO domain-containing protein C3H8.02</fullName>
    </submittedName>
</protein>
<proteinExistence type="predicted"/>
<evidence type="ECO:0000313" key="2">
    <source>
        <dbReference type="EMBL" id="EMT67405.1"/>
    </source>
</evidence>
<dbReference type="OrthoDB" id="43460at2759"/>